<evidence type="ECO:0000313" key="3">
    <source>
        <dbReference type="Proteomes" id="UP000077552"/>
    </source>
</evidence>
<gene>
    <name evidence="2" type="ORF">A7A78_00410</name>
</gene>
<evidence type="ECO:0000313" key="2">
    <source>
        <dbReference type="EMBL" id="OAD92414.1"/>
    </source>
</evidence>
<dbReference type="OrthoDB" id="9800454at2"/>
<dbReference type="EMBL" id="LXIE01000001">
    <property type="protein sequence ID" value="OAD92414.1"/>
    <property type="molecule type" value="Genomic_DNA"/>
</dbReference>
<feature type="domain" description="Methyltransferase" evidence="1">
    <location>
        <begin position="65"/>
        <end position="154"/>
    </location>
</feature>
<organism evidence="2 3">
    <name type="scientific">Aequorivita soesokkakensis</name>
    <dbReference type="NCBI Taxonomy" id="1385699"/>
    <lineage>
        <taxon>Bacteria</taxon>
        <taxon>Pseudomonadati</taxon>
        <taxon>Bacteroidota</taxon>
        <taxon>Flavobacteriia</taxon>
        <taxon>Flavobacteriales</taxon>
        <taxon>Flavobacteriaceae</taxon>
        <taxon>Aequorivita</taxon>
    </lineage>
</organism>
<proteinExistence type="predicted"/>
<protein>
    <recommendedName>
        <fullName evidence="1">Methyltransferase domain-containing protein</fullName>
    </recommendedName>
</protein>
<accession>A0A1A9LHQ4</accession>
<dbReference type="SUPFAM" id="SSF53335">
    <property type="entry name" value="S-adenosyl-L-methionine-dependent methyltransferases"/>
    <property type="match status" value="1"/>
</dbReference>
<reference evidence="2 3" key="1">
    <citation type="submission" date="2016-05" db="EMBL/GenBank/DDBJ databases">
        <title>Genome sequencing of Vitellibacter soesokkakensis RSSK-12.</title>
        <authorList>
            <person name="Thevarajoo S."/>
            <person name="Selvaratnam C."/>
            <person name="Goh K.M."/>
            <person name="Chan K.-G."/>
            <person name="Chong C.S."/>
        </authorList>
    </citation>
    <scope>NUCLEOTIDE SEQUENCE [LARGE SCALE GENOMIC DNA]</scope>
    <source>
        <strain evidence="2 3">RSSK-12</strain>
    </source>
</reference>
<dbReference type="CDD" id="cd02440">
    <property type="entry name" value="AdoMet_MTases"/>
    <property type="match status" value="1"/>
</dbReference>
<keyword evidence="3" id="KW-1185">Reference proteome</keyword>
<dbReference type="InterPro" id="IPR041698">
    <property type="entry name" value="Methyltransf_25"/>
</dbReference>
<dbReference type="STRING" id="1385699.A7A78_00410"/>
<dbReference type="Pfam" id="PF13649">
    <property type="entry name" value="Methyltransf_25"/>
    <property type="match status" value="1"/>
</dbReference>
<comment type="caution">
    <text evidence="2">The sequence shown here is derived from an EMBL/GenBank/DDBJ whole genome shotgun (WGS) entry which is preliminary data.</text>
</comment>
<sequence length="239" mass="27737">MITFSNKYRSQQVEIMDDLDFKGEEMKNLLGDLKYVNKWLGGNKVTFDGIEKLLRGNSKKEPITILDIGCGDGELLRNCAKYAENNNIKLKCIGVDFNKNILEYAEKQSIGCSNIKYLKVDVFLEEELIPNCDIAVCTLFLHHFSNEKIEKLLNILLKKSNNGLVINDLQRSRIAFNLFKIVSKLFLKTKTAKYDGLVSIARGFKKDELEYISKKIPNQKSEIHWRWAFRYQWVLKKTI</sequence>
<dbReference type="AlphaFoldDB" id="A0A1A9LHQ4"/>
<name>A0A1A9LHQ4_9FLAO</name>
<dbReference type="Gene3D" id="3.40.50.150">
    <property type="entry name" value="Vaccinia Virus protein VP39"/>
    <property type="match status" value="1"/>
</dbReference>
<dbReference type="Proteomes" id="UP000077552">
    <property type="component" value="Unassembled WGS sequence"/>
</dbReference>
<dbReference type="InterPro" id="IPR029063">
    <property type="entry name" value="SAM-dependent_MTases_sf"/>
</dbReference>
<evidence type="ECO:0000259" key="1">
    <source>
        <dbReference type="Pfam" id="PF13649"/>
    </source>
</evidence>
<dbReference type="RefSeq" id="WP_068760151.1">
    <property type="nucleotide sequence ID" value="NZ_LXIE01000001.1"/>
</dbReference>